<dbReference type="Gene3D" id="3.30.2160.10">
    <property type="entry name" value="Hect, E3 ligase catalytic domain"/>
    <property type="match status" value="1"/>
</dbReference>
<comment type="caution">
    <text evidence="9">The sequence shown here is derived from an EMBL/GenBank/DDBJ whole genome shotgun (WGS) entry which is preliminary data.</text>
</comment>
<feature type="region of interest" description="Disordered" evidence="7">
    <location>
        <begin position="645"/>
        <end position="688"/>
    </location>
</feature>
<feature type="region of interest" description="Disordered" evidence="7">
    <location>
        <begin position="705"/>
        <end position="742"/>
    </location>
</feature>
<protein>
    <recommendedName>
        <fullName evidence="3">HECT-type E3 ubiquitin transferase</fullName>
        <ecNumber evidence="3">2.3.2.26</ecNumber>
    </recommendedName>
</protein>
<feature type="region of interest" description="Disordered" evidence="7">
    <location>
        <begin position="916"/>
        <end position="962"/>
    </location>
</feature>
<evidence type="ECO:0000256" key="7">
    <source>
        <dbReference type="SAM" id="MobiDB-lite"/>
    </source>
</evidence>
<dbReference type="PANTHER" id="PTHR45670:SF1">
    <property type="entry name" value="E3 UBIQUITIN-PROTEIN LIGASE HECTD1"/>
    <property type="match status" value="1"/>
</dbReference>
<keyword evidence="5 6" id="KW-0833">Ubl conjugation pathway</keyword>
<dbReference type="SUPFAM" id="SSF48371">
    <property type="entry name" value="ARM repeat"/>
    <property type="match status" value="1"/>
</dbReference>
<reference evidence="9 10" key="1">
    <citation type="journal article" date="2017" name="BMC Genomics">
        <title>Whole-genome assembly of Babesia ovata and comparative genomics between closely related pathogens.</title>
        <authorList>
            <person name="Yamagishi J."/>
            <person name="Asada M."/>
            <person name="Hakimi H."/>
            <person name="Tanaka T.Q."/>
            <person name="Sugimoto C."/>
            <person name="Kawazu S."/>
        </authorList>
    </citation>
    <scope>NUCLEOTIDE SEQUENCE [LARGE SCALE GENOMIC DNA]</scope>
    <source>
        <strain evidence="9 10">Miyake</strain>
    </source>
</reference>
<dbReference type="InterPro" id="IPR035983">
    <property type="entry name" value="Hect_E3_ubiquitin_ligase"/>
</dbReference>
<organism evidence="9 10">
    <name type="scientific">Babesia ovata</name>
    <dbReference type="NCBI Taxonomy" id="189622"/>
    <lineage>
        <taxon>Eukaryota</taxon>
        <taxon>Sar</taxon>
        <taxon>Alveolata</taxon>
        <taxon>Apicomplexa</taxon>
        <taxon>Aconoidasida</taxon>
        <taxon>Piroplasmida</taxon>
        <taxon>Babesiidae</taxon>
        <taxon>Babesia</taxon>
    </lineage>
</organism>
<dbReference type="EC" id="2.3.2.26" evidence="3"/>
<feature type="domain" description="HECT" evidence="8">
    <location>
        <begin position="1456"/>
        <end position="1828"/>
    </location>
</feature>
<dbReference type="EMBL" id="BDSA01000004">
    <property type="protein sequence ID" value="GBE62080.1"/>
    <property type="molecule type" value="Genomic_DNA"/>
</dbReference>
<evidence type="ECO:0000256" key="5">
    <source>
        <dbReference type="ARBA" id="ARBA00022786"/>
    </source>
</evidence>
<name>A0A2H6KGF3_9APIC</name>
<dbReference type="PROSITE" id="PS50237">
    <property type="entry name" value="HECT"/>
    <property type="match status" value="1"/>
</dbReference>
<dbReference type="Pfam" id="PF00632">
    <property type="entry name" value="HECT"/>
    <property type="match status" value="1"/>
</dbReference>
<dbReference type="GO" id="GO:0000209">
    <property type="term" value="P:protein polyubiquitination"/>
    <property type="evidence" value="ECO:0007669"/>
    <property type="project" value="TreeGrafter"/>
</dbReference>
<feature type="active site" description="Glycyl thioester intermediate" evidence="6">
    <location>
        <position position="1795"/>
    </location>
</feature>
<evidence type="ECO:0000256" key="6">
    <source>
        <dbReference type="PROSITE-ProRule" id="PRU00104"/>
    </source>
</evidence>
<dbReference type="GO" id="GO:0043161">
    <property type="term" value="P:proteasome-mediated ubiquitin-dependent protein catabolic process"/>
    <property type="evidence" value="ECO:0007669"/>
    <property type="project" value="TreeGrafter"/>
</dbReference>
<dbReference type="Proteomes" id="UP000236319">
    <property type="component" value="Unassembled WGS sequence"/>
</dbReference>
<feature type="compositionally biased region" description="Low complexity" evidence="7">
    <location>
        <begin position="729"/>
        <end position="741"/>
    </location>
</feature>
<dbReference type="InterPro" id="IPR011989">
    <property type="entry name" value="ARM-like"/>
</dbReference>
<evidence type="ECO:0000256" key="3">
    <source>
        <dbReference type="ARBA" id="ARBA00012485"/>
    </source>
</evidence>
<evidence type="ECO:0000313" key="10">
    <source>
        <dbReference type="Proteomes" id="UP000236319"/>
    </source>
</evidence>
<dbReference type="RefSeq" id="XP_028868323.1">
    <property type="nucleotide sequence ID" value="XM_029012490.1"/>
</dbReference>
<gene>
    <name evidence="9" type="ORF">BOVATA_035730</name>
</gene>
<evidence type="ECO:0000256" key="4">
    <source>
        <dbReference type="ARBA" id="ARBA00022679"/>
    </source>
</evidence>
<evidence type="ECO:0000256" key="1">
    <source>
        <dbReference type="ARBA" id="ARBA00000885"/>
    </source>
</evidence>
<evidence type="ECO:0000313" key="9">
    <source>
        <dbReference type="EMBL" id="GBE62080.1"/>
    </source>
</evidence>
<dbReference type="OrthoDB" id="409931at2759"/>
<dbReference type="PANTHER" id="PTHR45670">
    <property type="entry name" value="E3 UBIQUITIN-PROTEIN LIGASE TRIP12"/>
    <property type="match status" value="1"/>
</dbReference>
<feature type="region of interest" description="Disordered" evidence="7">
    <location>
        <begin position="762"/>
        <end position="784"/>
    </location>
</feature>
<proteinExistence type="inferred from homology"/>
<evidence type="ECO:0000256" key="2">
    <source>
        <dbReference type="ARBA" id="ARBA00006331"/>
    </source>
</evidence>
<evidence type="ECO:0000259" key="8">
    <source>
        <dbReference type="PROSITE" id="PS50237"/>
    </source>
</evidence>
<dbReference type="SUPFAM" id="SSF56204">
    <property type="entry name" value="Hect, E3 ligase catalytic domain"/>
    <property type="match status" value="1"/>
</dbReference>
<dbReference type="InterPro" id="IPR045322">
    <property type="entry name" value="HECTD1/TRIP12-like"/>
</dbReference>
<comment type="similarity">
    <text evidence="2">Belongs to the UPL family. K-HECT subfamily.</text>
</comment>
<accession>A0A2H6KGF3</accession>
<dbReference type="InterPro" id="IPR000569">
    <property type="entry name" value="HECT_dom"/>
</dbReference>
<feature type="compositionally biased region" description="Low complexity" evidence="7">
    <location>
        <begin position="916"/>
        <end position="928"/>
    </location>
</feature>
<keyword evidence="10" id="KW-1185">Reference proteome</keyword>
<dbReference type="GeneID" id="39875850"/>
<keyword evidence="4" id="KW-0808">Transferase</keyword>
<dbReference type="GO" id="GO:0061630">
    <property type="term" value="F:ubiquitin protein ligase activity"/>
    <property type="evidence" value="ECO:0007669"/>
    <property type="project" value="UniProtKB-EC"/>
</dbReference>
<comment type="catalytic activity">
    <reaction evidence="1">
        <text>S-ubiquitinyl-[E2 ubiquitin-conjugating enzyme]-L-cysteine + [acceptor protein]-L-lysine = [E2 ubiquitin-conjugating enzyme]-L-cysteine + N(6)-ubiquitinyl-[acceptor protein]-L-lysine.</text>
        <dbReference type="EC" id="2.3.2.26"/>
    </reaction>
</comment>
<feature type="compositionally biased region" description="Basic and acidic residues" evidence="7">
    <location>
        <begin position="932"/>
        <end position="958"/>
    </location>
</feature>
<dbReference type="InterPro" id="IPR016024">
    <property type="entry name" value="ARM-type_fold"/>
</dbReference>
<dbReference type="Gene3D" id="3.30.2410.10">
    <property type="entry name" value="Hect, E3 ligase catalytic domain"/>
    <property type="match status" value="1"/>
</dbReference>
<dbReference type="SMART" id="SM00119">
    <property type="entry name" value="HECTc"/>
    <property type="match status" value="1"/>
</dbReference>
<dbReference type="Gene3D" id="1.25.10.10">
    <property type="entry name" value="Leucine-rich Repeat Variant"/>
    <property type="match status" value="1"/>
</dbReference>
<dbReference type="Gene3D" id="3.90.1750.10">
    <property type="entry name" value="Hect, E3 ligase catalytic domains"/>
    <property type="match status" value="1"/>
</dbReference>
<sequence length="1828" mass="202105">MLATLEAGGHVDQLLVLGELSNFLSYANEESLLGFPAWSYLKVLMHMIQHPRVKYASVKKRRNEKCGNGMSCIDPELPFYKMLSSIYKNRPQRQEVQQPVGGGQVAGGDDQAELSPITCPGLPAHVDPRPHELDPKPTMREPDVDLISEDMAANKAITAASCVNTILDILPHGASFFMSNSSQLEILQRKLEDIEYIDLAERILLIYEKLVKEIPVTVVKSGSLISMFKYVDFFPLDVQIGTLTAIMMAVKRIERGESVRNFLIPLFPFVSQAMRNGNKKIVQLACGIWKSIISTAVRASYKNESHSSEVIGSMVRSVVACDAVRDMCTLVFRAPGKLSRENVDQCLYCLAIVSNESNEVLSQIILMDVLPSVRRWLDHSNESMLLRLVDLGLGMLGSYHTIEPLITDCNQLYQRADYYSGCTVHLQLIAETYPIQTLVDIYDNTVSQQLRNRVLLLVLRLLEMAGEVPICVDYIITDLPVIKLVDAVCYTLRYQSQDEHSEVAVHIITCLLRLLEHTSIGDTMRRYGVSSLLTALNKPKLQHELKYILDSLPPPPKPIVAKSGFELITEIKGNNAALTLHELSQYGMLNMDYAKLLSPNSLSSLLGTVIRDSGKFVSPLVDTEGIQALWHAFGSVLESQPEFKPQVVKADGSDDEGTSASASPARSGALSDAMQVDPPDNGSSTSSSEAFAMFDTCTLSSSSVHTANSACDDGINPSRSTTRARGHHSGASSSSKPRTSSGKQLLISAAPGSQMTLVSELPDFSRRPEEQSSSTVGIDLQSVGNGHPEVDMAMDIVEDEHTQSGYINDGPQQVPYAASSLNVAADASFETGSDGIIAPMQDSQSVSATLSPTVSLRIGPSETPLDTTLEDSIDAHTQGIGEGVLAMLREEVMRAEESRSSLDLLCNPCDDRLVTSARTRANTTTSSKARSRRSESRPRKHLDDRARRQAEQNRKQLDEQTQLRNRLRGALGFITQYARSAVLPFPLNNVSRDVKLKMKCIDIDEENVNPPTLSILTSPLVSVSKIEKFVLTQLNSRVQEPPQDASTTPKKKAKMALNGQGELDGNYVSVQLYYKGHALGPTLSLYHALIMLRDGSESGNIWEETNVLTYTTIKRSGGPSWSRLLSGRHTPLMAALCEDRHSPFGLFLGISSYVNGWGKTVVSKMLKVLKERLPTIDGNEDAAEVREMLADVMQVQSPPSAESPFASFEDTHQIIRGRVIATDDPEDSSSQISDAGGDSEMEYFVQCVIDALERMDNIINGKVSDDVLVTTRLTTGGQSDLTEDSRHHLQMMVVIYTLLTELSIFTGGTEIRVPFSKRLTLRLLNMLGNVGESLCYQTPAWFIELVLICPRMFSFESRRVLFDVIAAGPLRLLSQFQNRLCAIVDSGNAGSKYYEGHTMDTLDEILRQRVATLKSIKASSLHDIEATLQLPKLKASCSRSDIVRDAAIVMDQMARTVSELDTVPRIEVEFHDEVGVGSGPTQEFYTLVIESIVKGDALGCCPVEELNGFVYPTVHYPTGDWIDDFDLSVFKRASKLTVAMDSTDDRAMFEDPMANDTYTTRVFRVFKLLGQMCASALLDHKMLELRMHPLFWKLCQDPYAAKNCSLYALNAVDPVLARSLKNLLSCDDVAAADLYFTFEGVPLVEGGETLLVTNDNVVDYVRGVIRMRLYDGIRLPVWSFRMGFATVAPLESLSLFTPMELSMELFSTSKQDVFWTPEHLQMHIVPDHGYDVSSHAYQLLIMVLSEFTEVERRQFLRFCTGSPVLPKQGFAGLKPVMRVVKKGDNVDELPSVMTCSNYLKLPNYENVAQLRTKLLQAIGEGQGSFHLS</sequence>
<dbReference type="VEuPathDB" id="PiroplasmaDB:BOVATA_035730"/>